<keyword evidence="5" id="KW-0611">Plant defense</keyword>
<evidence type="ECO:0000256" key="1">
    <source>
        <dbReference type="ARBA" id="ARBA00008894"/>
    </source>
</evidence>
<evidence type="ECO:0000256" key="2">
    <source>
        <dbReference type="ARBA" id="ARBA00022614"/>
    </source>
</evidence>
<dbReference type="InterPro" id="IPR058922">
    <property type="entry name" value="WHD_DRP"/>
</dbReference>
<keyword evidence="6" id="KW-0067">ATP-binding</keyword>
<evidence type="ECO:0000259" key="7">
    <source>
        <dbReference type="Pfam" id="PF23559"/>
    </source>
</evidence>
<reference evidence="9" key="1">
    <citation type="submission" date="2020-06" db="EMBL/GenBank/DDBJ databases">
        <authorList>
            <person name="Li T."/>
            <person name="Hu X."/>
            <person name="Zhang T."/>
            <person name="Song X."/>
            <person name="Zhang H."/>
            <person name="Dai N."/>
            <person name="Sheng W."/>
            <person name="Hou X."/>
            <person name="Wei L."/>
        </authorList>
    </citation>
    <scope>NUCLEOTIDE SEQUENCE</scope>
    <source>
        <strain evidence="9">G02</strain>
        <tissue evidence="9">Leaf</tissue>
    </source>
</reference>
<comment type="similarity">
    <text evidence="1">Belongs to the disease resistance NB-LRR family.</text>
</comment>
<dbReference type="InterPro" id="IPR036388">
    <property type="entry name" value="WH-like_DNA-bd_sf"/>
</dbReference>
<proteinExistence type="inferred from homology"/>
<evidence type="ECO:0000256" key="3">
    <source>
        <dbReference type="ARBA" id="ARBA00022737"/>
    </source>
</evidence>
<accession>A0AAW2PEC7</accession>
<evidence type="ECO:0000313" key="9">
    <source>
        <dbReference type="EMBL" id="KAL0354572.1"/>
    </source>
</evidence>
<dbReference type="AlphaFoldDB" id="A0AAW2PEC7"/>
<evidence type="ECO:0000256" key="5">
    <source>
        <dbReference type="ARBA" id="ARBA00022821"/>
    </source>
</evidence>
<dbReference type="GO" id="GO:0098542">
    <property type="term" value="P:defense response to other organism"/>
    <property type="evidence" value="ECO:0007669"/>
    <property type="project" value="TreeGrafter"/>
</dbReference>
<dbReference type="InterPro" id="IPR044974">
    <property type="entry name" value="Disease_R_plants"/>
</dbReference>
<comment type="caution">
    <text evidence="9">The sequence shown here is derived from an EMBL/GenBank/DDBJ whole genome shotgun (WGS) entry which is preliminary data.</text>
</comment>
<sequence>MMGTTEVHRLGELSHWDCWLLMKRIAFHGRSEGNYKKLHDIGEKIATKCKGLPLAAKVLGSLLRSKDTKEEWESIFDSEIWQLEDVKIKLFPHLSLSYNELSPAMKRCFSYCAIFPKDSEIDVEKLVRMWMGLGYLSSTESTSDLELRGKEYFNNLKMRSFFQDFVEYDGRVYCKMHDIVHDFARFLMKTKSQDPDRTIDARIDESFQAYDPSLVSQVKVYRSLVRPKELPNELFDYVTCLRLLSLGNSWWQDIPKGMENLIHLRYLDVSGHRLAAQVLQSICKLYYLQTLYLSYCALEEIPREIGYLIHLRHLDLSWNFGIKELPESMCNMHDLRTLNLAHCESLSKLPEGIDRLVNLRHLSVDSTENLCQIPRGLEKLTGLQTLRLFHAGKGWSKLGYLKKLDQLSGSLELRIKLHGREDVDEALKAELKSKEHIESLTIWFFDEMGRTGEEVLVRNAIIEALQPPPNLQYLRILEYQGSRVPSLTSLNHLRVLHIQQCNYISSLGCLGKLPELEELLVWGMGELKFLGSWEFLGLAGDIDMDGSKASSGVVVRFPKLKKLDFSFCPRWEVWEDITQEEDSSGTVSVMPYLRELRINNCGLMELPHQLLLKASSLEHLTIEDSVHLWERYEEHKGPGRRLLSHIPHVRVSFVRQTPY</sequence>
<name>A0AAW2PEC7_SESRA</name>
<dbReference type="Pfam" id="PF23598">
    <property type="entry name" value="LRR_14"/>
    <property type="match status" value="1"/>
</dbReference>
<gene>
    <name evidence="9" type="ORF">Sradi_3904100</name>
</gene>
<keyword evidence="2" id="KW-0433">Leucine-rich repeat</keyword>
<dbReference type="PANTHER" id="PTHR23155:SF1241">
    <property type="entry name" value="DISEASE RESISTANCE RPP13-LIKE PROTEIN 1-RELATED"/>
    <property type="match status" value="1"/>
</dbReference>
<dbReference type="EMBL" id="JACGWJ010000017">
    <property type="protein sequence ID" value="KAL0354572.1"/>
    <property type="molecule type" value="Genomic_DNA"/>
</dbReference>
<dbReference type="GO" id="GO:0043531">
    <property type="term" value="F:ADP binding"/>
    <property type="evidence" value="ECO:0007669"/>
    <property type="project" value="InterPro"/>
</dbReference>
<organism evidence="9">
    <name type="scientific">Sesamum radiatum</name>
    <name type="common">Black benniseed</name>
    <dbReference type="NCBI Taxonomy" id="300843"/>
    <lineage>
        <taxon>Eukaryota</taxon>
        <taxon>Viridiplantae</taxon>
        <taxon>Streptophyta</taxon>
        <taxon>Embryophyta</taxon>
        <taxon>Tracheophyta</taxon>
        <taxon>Spermatophyta</taxon>
        <taxon>Magnoliopsida</taxon>
        <taxon>eudicotyledons</taxon>
        <taxon>Gunneridae</taxon>
        <taxon>Pentapetalae</taxon>
        <taxon>asterids</taxon>
        <taxon>lamiids</taxon>
        <taxon>Lamiales</taxon>
        <taxon>Pedaliaceae</taxon>
        <taxon>Sesamum</taxon>
    </lineage>
</organism>
<keyword evidence="4" id="KW-0547">Nucleotide-binding</keyword>
<dbReference type="SUPFAM" id="SSF52540">
    <property type="entry name" value="P-loop containing nucleoside triphosphate hydrolases"/>
    <property type="match status" value="1"/>
</dbReference>
<dbReference type="InterPro" id="IPR042197">
    <property type="entry name" value="Apaf_helical"/>
</dbReference>
<keyword evidence="3" id="KW-0677">Repeat</keyword>
<dbReference type="PANTHER" id="PTHR23155">
    <property type="entry name" value="DISEASE RESISTANCE PROTEIN RP"/>
    <property type="match status" value="1"/>
</dbReference>
<evidence type="ECO:0000256" key="6">
    <source>
        <dbReference type="ARBA" id="ARBA00022840"/>
    </source>
</evidence>
<dbReference type="SUPFAM" id="SSF52058">
    <property type="entry name" value="L domain-like"/>
    <property type="match status" value="1"/>
</dbReference>
<protein>
    <submittedName>
        <fullName evidence="9">Disease resistance protein RGA3</fullName>
    </submittedName>
</protein>
<reference evidence="9" key="2">
    <citation type="journal article" date="2024" name="Plant">
        <title>Genomic evolution and insights into agronomic trait innovations of Sesamum species.</title>
        <authorList>
            <person name="Miao H."/>
            <person name="Wang L."/>
            <person name="Qu L."/>
            <person name="Liu H."/>
            <person name="Sun Y."/>
            <person name="Le M."/>
            <person name="Wang Q."/>
            <person name="Wei S."/>
            <person name="Zheng Y."/>
            <person name="Lin W."/>
            <person name="Duan Y."/>
            <person name="Cao H."/>
            <person name="Xiong S."/>
            <person name="Wang X."/>
            <person name="Wei L."/>
            <person name="Li C."/>
            <person name="Ma Q."/>
            <person name="Ju M."/>
            <person name="Zhao R."/>
            <person name="Li G."/>
            <person name="Mu C."/>
            <person name="Tian Q."/>
            <person name="Mei H."/>
            <person name="Zhang T."/>
            <person name="Gao T."/>
            <person name="Zhang H."/>
        </authorList>
    </citation>
    <scope>NUCLEOTIDE SEQUENCE</scope>
    <source>
        <strain evidence="9">G02</strain>
    </source>
</reference>
<feature type="domain" description="Disease resistance R13L4/SHOC-2-like LRR" evidence="8">
    <location>
        <begin position="304"/>
        <end position="626"/>
    </location>
</feature>
<dbReference type="Pfam" id="PF23559">
    <property type="entry name" value="WHD_DRP"/>
    <property type="match status" value="1"/>
</dbReference>
<dbReference type="PRINTS" id="PR00364">
    <property type="entry name" value="DISEASERSIST"/>
</dbReference>
<dbReference type="InterPro" id="IPR055414">
    <property type="entry name" value="LRR_R13L4/SHOC2-like"/>
</dbReference>
<dbReference type="Gene3D" id="3.80.10.10">
    <property type="entry name" value="Ribonuclease Inhibitor"/>
    <property type="match status" value="2"/>
</dbReference>
<dbReference type="Gene3D" id="1.10.10.10">
    <property type="entry name" value="Winged helix-like DNA-binding domain superfamily/Winged helix DNA-binding domain"/>
    <property type="match status" value="1"/>
</dbReference>
<dbReference type="InterPro" id="IPR027417">
    <property type="entry name" value="P-loop_NTPase"/>
</dbReference>
<dbReference type="FunFam" id="1.10.10.10:FF:000322">
    <property type="entry name" value="Probable disease resistance protein At1g63360"/>
    <property type="match status" value="1"/>
</dbReference>
<evidence type="ECO:0000256" key="4">
    <source>
        <dbReference type="ARBA" id="ARBA00022741"/>
    </source>
</evidence>
<dbReference type="Gene3D" id="1.10.8.430">
    <property type="entry name" value="Helical domain of apoptotic protease-activating factors"/>
    <property type="match status" value="1"/>
</dbReference>
<dbReference type="GO" id="GO:0005524">
    <property type="term" value="F:ATP binding"/>
    <property type="evidence" value="ECO:0007669"/>
    <property type="project" value="UniProtKB-KW"/>
</dbReference>
<feature type="domain" description="Disease resistance protein winged helix" evidence="7">
    <location>
        <begin position="114"/>
        <end position="184"/>
    </location>
</feature>
<dbReference type="InterPro" id="IPR032675">
    <property type="entry name" value="LRR_dom_sf"/>
</dbReference>
<evidence type="ECO:0000259" key="8">
    <source>
        <dbReference type="Pfam" id="PF23598"/>
    </source>
</evidence>